<name>A0A2N0NWR0_9GLOM</name>
<proteinExistence type="predicted"/>
<sequence>MEYEEKMNTSKEKIVSPVELHKFAKVNADYTKRLQKGSEQPFTFSKYNPFIVKEEDKSILSTSSEDDDYIKDIKKRTKKKQGARSSDSEEDSILGHPDEVEVEKDSPPTTKNPISGKG</sequence>
<dbReference type="AlphaFoldDB" id="A0A2N0NWR0"/>
<evidence type="ECO:0000313" key="2">
    <source>
        <dbReference type="EMBL" id="PKB99009.1"/>
    </source>
</evidence>
<reference evidence="2 3" key="2">
    <citation type="submission" date="2017-09" db="EMBL/GenBank/DDBJ databases">
        <title>Extensive intraspecific genome diversity in a model arbuscular mycorrhizal fungus.</title>
        <authorList>
            <person name="Chen E.C."/>
            <person name="Morin E."/>
            <person name="Beaudet D."/>
            <person name="Noel J."/>
            <person name="Ndikumana S."/>
            <person name="Charron P."/>
            <person name="St-Onge C."/>
            <person name="Giorgi J."/>
            <person name="Grigoriev I.V."/>
            <person name="Roux C."/>
            <person name="Martin F.M."/>
            <person name="Corradi N."/>
        </authorList>
    </citation>
    <scope>NUCLEOTIDE SEQUENCE [LARGE SCALE GENOMIC DNA]</scope>
    <source>
        <strain evidence="2 3">A5</strain>
    </source>
</reference>
<dbReference type="EMBL" id="LLXJ01002374">
    <property type="protein sequence ID" value="PKB99009.1"/>
    <property type="molecule type" value="Genomic_DNA"/>
</dbReference>
<dbReference type="Proteomes" id="UP000232722">
    <property type="component" value="Unassembled WGS sequence"/>
</dbReference>
<accession>A0A2N0NWR0</accession>
<evidence type="ECO:0000256" key="1">
    <source>
        <dbReference type="SAM" id="MobiDB-lite"/>
    </source>
</evidence>
<comment type="caution">
    <text evidence="2">The sequence shown here is derived from an EMBL/GenBank/DDBJ whole genome shotgun (WGS) entry which is preliminary data.</text>
</comment>
<protein>
    <submittedName>
        <fullName evidence="2">Uncharacterized protein</fullName>
    </submittedName>
</protein>
<reference evidence="2 3" key="1">
    <citation type="submission" date="2016-04" db="EMBL/GenBank/DDBJ databases">
        <title>Genome analyses suggest a sexual origin of heterokaryosis in a supposedly ancient asexual fungus.</title>
        <authorList>
            <person name="Ropars J."/>
            <person name="Sedzielewska K."/>
            <person name="Noel J."/>
            <person name="Charron P."/>
            <person name="Farinelli L."/>
            <person name="Marton T."/>
            <person name="Kruger M."/>
            <person name="Pelin A."/>
            <person name="Brachmann A."/>
            <person name="Corradi N."/>
        </authorList>
    </citation>
    <scope>NUCLEOTIDE SEQUENCE [LARGE SCALE GENOMIC DNA]</scope>
    <source>
        <strain evidence="2 3">A5</strain>
    </source>
</reference>
<evidence type="ECO:0000313" key="3">
    <source>
        <dbReference type="Proteomes" id="UP000232722"/>
    </source>
</evidence>
<feature type="region of interest" description="Disordered" evidence="1">
    <location>
        <begin position="75"/>
        <end position="118"/>
    </location>
</feature>
<feature type="compositionally biased region" description="Basic and acidic residues" evidence="1">
    <location>
        <begin position="96"/>
        <end position="106"/>
    </location>
</feature>
<feature type="compositionally biased region" description="Polar residues" evidence="1">
    <location>
        <begin position="107"/>
        <end position="118"/>
    </location>
</feature>
<organism evidence="2 3">
    <name type="scientific">Rhizophagus irregularis</name>
    <dbReference type="NCBI Taxonomy" id="588596"/>
    <lineage>
        <taxon>Eukaryota</taxon>
        <taxon>Fungi</taxon>
        <taxon>Fungi incertae sedis</taxon>
        <taxon>Mucoromycota</taxon>
        <taxon>Glomeromycotina</taxon>
        <taxon>Glomeromycetes</taxon>
        <taxon>Glomerales</taxon>
        <taxon>Glomeraceae</taxon>
        <taxon>Rhizophagus</taxon>
    </lineage>
</organism>
<gene>
    <name evidence="2" type="ORF">RhiirA5_430417</name>
</gene>